<dbReference type="Pfam" id="PF00014">
    <property type="entry name" value="Kunitz_BPTI"/>
    <property type="match status" value="1"/>
</dbReference>
<reference evidence="2" key="1">
    <citation type="journal article" date="2017" name="Front. Cell. Infect. Microbiol.">
        <title>The Distinct Transcriptional Response of the Midgut of Amblyomma sculptum and Amblyomma aureolatum Ticks to Rickettsia rickettsii Correlates to Their Differences in Susceptibility to Infection.</title>
        <authorList>
            <person name="Martins L.A."/>
            <person name="Galletti M.F.B.M."/>
            <person name="Ribeiro J.M."/>
            <person name="Fujita A."/>
            <person name="Costa F.B."/>
            <person name="Labruna M.B."/>
            <person name="Daffre S."/>
            <person name="Fogaca A.C."/>
        </authorList>
    </citation>
    <scope>NUCLEOTIDE SEQUENCE</scope>
</reference>
<evidence type="ECO:0000313" key="2">
    <source>
        <dbReference type="EMBL" id="JAT92658.1"/>
    </source>
</evidence>
<dbReference type="SMART" id="SM00131">
    <property type="entry name" value="KU"/>
    <property type="match status" value="1"/>
</dbReference>
<sequence length="138" mass="16300">LFAIAFSYDACHNEIVPVLQCDGTFPLPRYGYNAITEKCERFMSCPGGNANSFATRKSCLQTCYPRSACLKQTELHKSRFHISFFYDADEDECKRTETFFQKKTFWPFKNRFYSKQHCEEECMPRLRNNSPSGRIFYY</sequence>
<protein>
    <submittedName>
        <fullName evidence="2">Putative secreted salivary gland peptide</fullName>
    </submittedName>
</protein>
<feature type="domain" description="BPTI/Kunitz inhibitor" evidence="1">
    <location>
        <begin position="11"/>
        <end position="63"/>
    </location>
</feature>
<dbReference type="SUPFAM" id="SSF57362">
    <property type="entry name" value="BPTI-like"/>
    <property type="match status" value="1"/>
</dbReference>
<proteinExistence type="evidence at transcript level"/>
<dbReference type="InterPro" id="IPR036880">
    <property type="entry name" value="Kunitz_BPTI_sf"/>
</dbReference>
<dbReference type="PROSITE" id="PS50279">
    <property type="entry name" value="BPTI_KUNITZ_2"/>
    <property type="match status" value="1"/>
</dbReference>
<dbReference type="GO" id="GO:0004867">
    <property type="term" value="F:serine-type endopeptidase inhibitor activity"/>
    <property type="evidence" value="ECO:0007669"/>
    <property type="project" value="InterPro"/>
</dbReference>
<name>A0A1E1X0A6_9ACAR</name>
<organism evidence="2">
    <name type="scientific">Amblyomma aureolatum</name>
    <dbReference type="NCBI Taxonomy" id="187763"/>
    <lineage>
        <taxon>Eukaryota</taxon>
        <taxon>Metazoa</taxon>
        <taxon>Ecdysozoa</taxon>
        <taxon>Arthropoda</taxon>
        <taxon>Chelicerata</taxon>
        <taxon>Arachnida</taxon>
        <taxon>Acari</taxon>
        <taxon>Parasitiformes</taxon>
        <taxon>Ixodida</taxon>
        <taxon>Ixodoidea</taxon>
        <taxon>Ixodidae</taxon>
        <taxon>Amblyomminae</taxon>
        <taxon>Amblyomma</taxon>
    </lineage>
</organism>
<dbReference type="AlphaFoldDB" id="A0A1E1X0A6"/>
<dbReference type="InterPro" id="IPR002223">
    <property type="entry name" value="Kunitz_BPTI"/>
</dbReference>
<feature type="non-terminal residue" evidence="2">
    <location>
        <position position="1"/>
    </location>
</feature>
<dbReference type="Gene3D" id="4.10.410.10">
    <property type="entry name" value="Pancreatic trypsin inhibitor Kunitz domain"/>
    <property type="match status" value="1"/>
</dbReference>
<accession>A0A1E1X0A6</accession>
<dbReference type="EMBL" id="GFAC01006530">
    <property type="protein sequence ID" value="JAT92658.1"/>
    <property type="molecule type" value="mRNA"/>
</dbReference>
<evidence type="ECO:0000259" key="1">
    <source>
        <dbReference type="PROSITE" id="PS50279"/>
    </source>
</evidence>